<keyword evidence="3" id="KW-1185">Reference proteome</keyword>
<dbReference type="InterPro" id="IPR006311">
    <property type="entry name" value="TAT_signal"/>
</dbReference>
<dbReference type="Proteomes" id="UP000321805">
    <property type="component" value="Chromosome"/>
</dbReference>
<gene>
    <name evidence="2" type="ORF">FSW04_21040</name>
</gene>
<proteinExistence type="predicted"/>
<feature type="chain" id="PRO_5022890160" evidence="1">
    <location>
        <begin position="32"/>
        <end position="133"/>
    </location>
</feature>
<evidence type="ECO:0000256" key="1">
    <source>
        <dbReference type="SAM" id="SignalP"/>
    </source>
</evidence>
<dbReference type="KEGG" id="bsol:FSW04_21040"/>
<sequence length="133" mass="14294">MPVRRGFAMAAVAAVAAVAVAVAAPAVPAPAASAPFVATLKAGGHHPRAGHLWPITVTARSRRGTPLSGRIGYEYLFEGQVVARRSNYAFHHGRFHDTIVWPARSAGIHLTFRVVVRTRLGVVRLPYAVVVRR</sequence>
<reference evidence="2 3" key="1">
    <citation type="journal article" date="2018" name="J. Microbiol.">
        <title>Baekduia soli gen. nov., sp. nov., a novel bacterium isolated from the soil of Baekdu Mountain and proposal of a novel family name, Baekduiaceae fam. nov.</title>
        <authorList>
            <person name="An D.S."/>
            <person name="Siddiqi M.Z."/>
            <person name="Kim K.H."/>
            <person name="Yu H.S."/>
            <person name="Im W.T."/>
        </authorList>
    </citation>
    <scope>NUCLEOTIDE SEQUENCE [LARGE SCALE GENOMIC DNA]</scope>
    <source>
        <strain evidence="2 3">BR7-21</strain>
    </source>
</reference>
<accession>A0A5B8U9G3</accession>
<name>A0A5B8U9G3_9ACTN</name>
<dbReference type="AlphaFoldDB" id="A0A5B8U9G3"/>
<evidence type="ECO:0000313" key="2">
    <source>
        <dbReference type="EMBL" id="QEC49809.1"/>
    </source>
</evidence>
<protein>
    <submittedName>
        <fullName evidence="2">Uncharacterized protein</fullName>
    </submittedName>
</protein>
<dbReference type="EMBL" id="CP042430">
    <property type="protein sequence ID" value="QEC49809.1"/>
    <property type="molecule type" value="Genomic_DNA"/>
</dbReference>
<evidence type="ECO:0000313" key="3">
    <source>
        <dbReference type="Proteomes" id="UP000321805"/>
    </source>
</evidence>
<dbReference type="RefSeq" id="WP_146922174.1">
    <property type="nucleotide sequence ID" value="NZ_CP042430.1"/>
</dbReference>
<keyword evidence="1" id="KW-0732">Signal</keyword>
<organism evidence="2 3">
    <name type="scientific">Baekduia soli</name>
    <dbReference type="NCBI Taxonomy" id="496014"/>
    <lineage>
        <taxon>Bacteria</taxon>
        <taxon>Bacillati</taxon>
        <taxon>Actinomycetota</taxon>
        <taxon>Thermoleophilia</taxon>
        <taxon>Solirubrobacterales</taxon>
        <taxon>Baekduiaceae</taxon>
        <taxon>Baekduia</taxon>
    </lineage>
</organism>
<feature type="signal peptide" evidence="1">
    <location>
        <begin position="1"/>
        <end position="31"/>
    </location>
</feature>
<dbReference type="PROSITE" id="PS51318">
    <property type="entry name" value="TAT"/>
    <property type="match status" value="1"/>
</dbReference>